<keyword evidence="4" id="KW-1185">Reference proteome</keyword>
<evidence type="ECO:0000313" key="4">
    <source>
        <dbReference type="Proteomes" id="UP000301475"/>
    </source>
</evidence>
<dbReference type="RefSeq" id="WP_138156934.1">
    <property type="nucleotide sequence ID" value="NZ_CP039381.1"/>
</dbReference>
<dbReference type="Pfam" id="PF12957">
    <property type="entry name" value="DUF3846"/>
    <property type="match status" value="1"/>
</dbReference>
<feature type="domain" description="YodL-like" evidence="2">
    <location>
        <begin position="3"/>
        <end position="103"/>
    </location>
</feature>
<organism evidence="3 4">
    <name type="scientific">Ruminococcus bovis</name>
    <dbReference type="NCBI Taxonomy" id="2564099"/>
    <lineage>
        <taxon>Bacteria</taxon>
        <taxon>Bacillati</taxon>
        <taxon>Bacillota</taxon>
        <taxon>Clostridia</taxon>
        <taxon>Eubacteriales</taxon>
        <taxon>Oscillospiraceae</taxon>
        <taxon>Ruminococcus</taxon>
    </lineage>
</organism>
<dbReference type="Proteomes" id="UP000301475">
    <property type="component" value="Chromosome"/>
</dbReference>
<dbReference type="Pfam" id="PF14191">
    <property type="entry name" value="YodL"/>
    <property type="match status" value="1"/>
</dbReference>
<protein>
    <submittedName>
        <fullName evidence="3">DUF3846 domain-containing protein</fullName>
    </submittedName>
</protein>
<evidence type="ECO:0000313" key="3">
    <source>
        <dbReference type="EMBL" id="QCT06854.1"/>
    </source>
</evidence>
<reference evidence="3 4" key="1">
    <citation type="submission" date="2019-04" db="EMBL/GenBank/DDBJ databases">
        <authorList>
            <person name="Embree M."/>
            <person name="Gaffney J.R."/>
        </authorList>
    </citation>
    <scope>NUCLEOTIDE SEQUENCE [LARGE SCALE GENOMIC DNA]</scope>
    <source>
        <strain evidence="3 4">JE7A12</strain>
    </source>
</reference>
<evidence type="ECO:0000259" key="2">
    <source>
        <dbReference type="Pfam" id="PF14191"/>
    </source>
</evidence>
<gene>
    <name evidence="3" type="ORF">E5Z56_05510</name>
</gene>
<proteinExistence type="predicted"/>
<dbReference type="InterPro" id="IPR025923">
    <property type="entry name" value="YodL-like_dom"/>
</dbReference>
<dbReference type="AlphaFoldDB" id="A0A4P8XWL8"/>
<feature type="domain" description="DUF3846" evidence="1">
    <location>
        <begin position="117"/>
        <end position="221"/>
    </location>
</feature>
<sequence>MKINIYQINHERDDKRLMFFGLDEVQKLTGSKMVKAEIYDKIFSGDVDCHSLEDVYRKFNEEHPAGYKGRSLSVSDVVEIIESNNTEKGFYYCDNFGFKTISFAPEKAQDTVSKNQITVLYLQVGKLPQTVSIDNSLEAMQRLVGGYIEEYMPFDDEVALICNEEGKMNGSSLNRAVYDEHSKEMIEIIAGDFFIAYAPVGSENFKSLPKDLEKKYAEKFKYPERFYKQNGQIKAYPVKPKNRDMER</sequence>
<dbReference type="OrthoDB" id="9806961at2"/>
<dbReference type="KEGG" id="ruj:E5Z56_05510"/>
<dbReference type="EMBL" id="CP039381">
    <property type="protein sequence ID" value="QCT06854.1"/>
    <property type="molecule type" value="Genomic_DNA"/>
</dbReference>
<dbReference type="InterPro" id="IPR024559">
    <property type="entry name" value="DUF3846"/>
</dbReference>
<evidence type="ECO:0000259" key="1">
    <source>
        <dbReference type="Pfam" id="PF12957"/>
    </source>
</evidence>
<name>A0A4P8XWL8_9FIRM</name>
<accession>A0A4P8XWL8</accession>